<evidence type="ECO:0000256" key="1">
    <source>
        <dbReference type="ARBA" id="ARBA00005447"/>
    </source>
</evidence>
<protein>
    <submittedName>
        <fullName evidence="2">Gonad-inhibiting hormone-like</fullName>
    </submittedName>
</protein>
<evidence type="ECO:0000313" key="3">
    <source>
        <dbReference type="Proteomes" id="UP000747542"/>
    </source>
</evidence>
<dbReference type="Gene3D" id="1.10.2010.10">
    <property type="entry name" value="Crustacean CHH/MIH/GIH neurohormone"/>
    <property type="match status" value="1"/>
</dbReference>
<name>A0A8J5MSG9_HOMAM</name>
<reference evidence="2" key="1">
    <citation type="journal article" date="2021" name="Sci. Adv.">
        <title>The American lobster genome reveals insights on longevity, neural, and immune adaptations.</title>
        <authorList>
            <person name="Polinski J.M."/>
            <person name="Zimin A.V."/>
            <person name="Clark K.F."/>
            <person name="Kohn A.B."/>
            <person name="Sadowski N."/>
            <person name="Timp W."/>
            <person name="Ptitsyn A."/>
            <person name="Khanna P."/>
            <person name="Romanova D.Y."/>
            <person name="Williams P."/>
            <person name="Greenwood S.J."/>
            <person name="Moroz L.L."/>
            <person name="Walt D.R."/>
            <person name="Bodnar A.G."/>
        </authorList>
    </citation>
    <scope>NUCLEOTIDE SEQUENCE</scope>
    <source>
        <strain evidence="2">GMGI-L3</strain>
    </source>
</reference>
<comment type="caution">
    <text evidence="2">The sequence shown here is derived from an EMBL/GenBank/DDBJ whole genome shotgun (WGS) entry which is preliminary data.</text>
</comment>
<proteinExistence type="inferred from homology"/>
<evidence type="ECO:0000313" key="2">
    <source>
        <dbReference type="EMBL" id="KAG7161887.1"/>
    </source>
</evidence>
<keyword evidence="3" id="KW-1185">Reference proteome</keyword>
<organism evidence="2 3">
    <name type="scientific">Homarus americanus</name>
    <name type="common">American lobster</name>
    <dbReference type="NCBI Taxonomy" id="6706"/>
    <lineage>
        <taxon>Eukaryota</taxon>
        <taxon>Metazoa</taxon>
        <taxon>Ecdysozoa</taxon>
        <taxon>Arthropoda</taxon>
        <taxon>Crustacea</taxon>
        <taxon>Multicrustacea</taxon>
        <taxon>Malacostraca</taxon>
        <taxon>Eumalacostraca</taxon>
        <taxon>Eucarida</taxon>
        <taxon>Decapoda</taxon>
        <taxon>Pleocyemata</taxon>
        <taxon>Astacidea</taxon>
        <taxon>Nephropoidea</taxon>
        <taxon>Nephropidae</taxon>
        <taxon>Homarus</taxon>
    </lineage>
</organism>
<dbReference type="AlphaFoldDB" id="A0A8J5MSG9"/>
<sequence>MTSYLEAYKSDTCGVVAIRQLQDQAKDKIPRAFPVINQDIPTLKDCFHTMDFLWCVYATERHGEIDQFRKWVSILRAGRK</sequence>
<gene>
    <name evidence="2" type="primary">Gih-L</name>
    <name evidence="2" type="ORF">Hamer_G007558</name>
</gene>
<comment type="similarity">
    <text evidence="1">Belongs to the arthropod CHH/MIH/GIH/VIH hormone family.</text>
</comment>
<dbReference type="InterPro" id="IPR035957">
    <property type="entry name" value="Crust_neurohorm_sf"/>
</dbReference>
<dbReference type="EMBL" id="JAHLQT010028808">
    <property type="protein sequence ID" value="KAG7161887.1"/>
    <property type="molecule type" value="Genomic_DNA"/>
</dbReference>
<accession>A0A8J5MSG9</accession>
<dbReference type="Proteomes" id="UP000747542">
    <property type="component" value="Unassembled WGS sequence"/>
</dbReference>
<dbReference type="SUPFAM" id="SSF81778">
    <property type="entry name" value="Crustacean CHH/MIH/GIH neurohormone"/>
    <property type="match status" value="1"/>
</dbReference>